<dbReference type="Proteomes" id="UP000608923">
    <property type="component" value="Unassembled WGS sequence"/>
</dbReference>
<feature type="region of interest" description="Disordered" evidence="1">
    <location>
        <begin position="94"/>
        <end position="116"/>
    </location>
</feature>
<evidence type="ECO:0000313" key="3">
    <source>
        <dbReference type="Proteomes" id="UP000608923"/>
    </source>
</evidence>
<gene>
    <name evidence="2" type="ORF">GCM10010096_20790</name>
</gene>
<comment type="caution">
    <text evidence="2">The sequence shown here is derived from an EMBL/GenBank/DDBJ whole genome shotgun (WGS) entry which is preliminary data.</text>
</comment>
<evidence type="ECO:0000256" key="1">
    <source>
        <dbReference type="SAM" id="MobiDB-lite"/>
    </source>
</evidence>
<evidence type="ECO:0000313" key="2">
    <source>
        <dbReference type="EMBL" id="GHC48987.1"/>
    </source>
</evidence>
<dbReference type="AlphaFoldDB" id="A0A8H9IMZ9"/>
<dbReference type="EMBL" id="BMZN01000003">
    <property type="protein sequence ID" value="GHC48987.1"/>
    <property type="molecule type" value="Genomic_DNA"/>
</dbReference>
<protein>
    <submittedName>
        <fullName evidence="2">Uncharacterized protein</fullName>
    </submittedName>
</protein>
<sequence>MTPDLAEHRYQACTPIRPRQCGPDDSNRPIFYIHGLHSGSSQAQHAVLDSTFLARLQGPISSAVATLLKQIRIRMQSSSSQGLAFGPSAARIAQQTSFSSSHSSRWGRTQTGFDQESGQYQDLFGLGRLIHQRDGEQNA</sequence>
<proteinExistence type="predicted"/>
<keyword evidence="3" id="KW-1185">Reference proteome</keyword>
<feature type="compositionally biased region" description="Polar residues" evidence="1">
    <location>
        <begin position="106"/>
        <end position="116"/>
    </location>
</feature>
<accession>A0A8H9IMZ9</accession>
<name>A0A8H9IMZ9_9BURK</name>
<reference evidence="3" key="1">
    <citation type="journal article" date="2019" name="Int. J. Syst. Evol. Microbiol.">
        <title>The Global Catalogue of Microorganisms (GCM) 10K type strain sequencing project: providing services to taxonomists for standard genome sequencing and annotation.</title>
        <authorList>
            <consortium name="The Broad Institute Genomics Platform"/>
            <consortium name="The Broad Institute Genome Sequencing Center for Infectious Disease"/>
            <person name="Wu L."/>
            <person name="Ma J."/>
        </authorList>
    </citation>
    <scope>NUCLEOTIDE SEQUENCE [LARGE SCALE GENOMIC DNA]</scope>
    <source>
        <strain evidence="3">KCTC 42083</strain>
    </source>
</reference>
<organism evidence="2 3">
    <name type="scientific">Alcaligenes pakistanensis</name>
    <dbReference type="NCBI Taxonomy" id="1482717"/>
    <lineage>
        <taxon>Bacteria</taxon>
        <taxon>Pseudomonadati</taxon>
        <taxon>Pseudomonadota</taxon>
        <taxon>Betaproteobacteria</taxon>
        <taxon>Burkholderiales</taxon>
        <taxon>Alcaligenaceae</taxon>
        <taxon>Alcaligenes</taxon>
    </lineage>
</organism>